<feature type="chain" id="PRO_5016748575" description="Adhesin domain-containing protein" evidence="1">
    <location>
        <begin position="22"/>
        <end position="346"/>
    </location>
</feature>
<dbReference type="OrthoDB" id="1523429at2"/>
<dbReference type="KEGG" id="run:DR864_18285"/>
<keyword evidence="3" id="KW-1185">Reference proteome</keyword>
<dbReference type="RefSeq" id="WP_114068315.1">
    <property type="nucleotide sequence ID" value="NZ_CP030850.1"/>
</dbReference>
<organism evidence="2 3">
    <name type="scientific">Runella rosea</name>
    <dbReference type="NCBI Taxonomy" id="2259595"/>
    <lineage>
        <taxon>Bacteria</taxon>
        <taxon>Pseudomonadati</taxon>
        <taxon>Bacteroidota</taxon>
        <taxon>Cytophagia</taxon>
        <taxon>Cytophagales</taxon>
        <taxon>Spirosomataceae</taxon>
        <taxon>Runella</taxon>
    </lineage>
</organism>
<feature type="signal peptide" evidence="1">
    <location>
        <begin position="1"/>
        <end position="21"/>
    </location>
</feature>
<gene>
    <name evidence="2" type="ORF">DR864_18285</name>
</gene>
<keyword evidence="1" id="KW-0732">Signal</keyword>
<dbReference type="Proteomes" id="UP000251993">
    <property type="component" value="Chromosome"/>
</dbReference>
<dbReference type="EMBL" id="CP030850">
    <property type="protein sequence ID" value="AXE19546.1"/>
    <property type="molecule type" value="Genomic_DNA"/>
</dbReference>
<evidence type="ECO:0000313" key="2">
    <source>
        <dbReference type="EMBL" id="AXE19546.1"/>
    </source>
</evidence>
<dbReference type="AlphaFoldDB" id="A0A344TLM5"/>
<evidence type="ECO:0008006" key="4">
    <source>
        <dbReference type="Google" id="ProtNLM"/>
    </source>
</evidence>
<dbReference type="PANTHER" id="PTHR34094:SF1">
    <property type="entry name" value="PROTEIN FAM185A"/>
    <property type="match status" value="1"/>
</dbReference>
<dbReference type="PANTHER" id="PTHR34094">
    <property type="match status" value="1"/>
</dbReference>
<accession>A0A344TLM5</accession>
<evidence type="ECO:0000256" key="1">
    <source>
        <dbReference type="SAM" id="SignalP"/>
    </source>
</evidence>
<sequence>MKTYSLLLSFLFVATLIFAHKDDEKPYFTKTFNAGSVKALNVRTSGGSINVAGQSGDAKVEIYVRGNNWNGSSQLSKEEITERLKDYELTVALDGETLICKSKRKSENDKWDWKQGLSISFKITVPEKTTTDLATSGGSIKLAKLSGNQNFATSGGSLHLEQLSGNVKGRTSGGSIHLTNSQEQLDLATSGGSIKAEGCNGDIKLVTSGGSIQLDGLSGNVRATTSGGSIKGGDIKGELTAVTSGGSIRLTGVAAALKASTSAGGINAEIVSLGKYLDLSTSAGGIHVQMPMNKGLDLDLRANRVNVGTLNNFNGIMEKDRVNGKLNGGGTLVTMRASSGSISLND</sequence>
<evidence type="ECO:0000313" key="3">
    <source>
        <dbReference type="Proteomes" id="UP000251993"/>
    </source>
</evidence>
<protein>
    <recommendedName>
        <fullName evidence="4">Adhesin domain-containing protein</fullName>
    </recommendedName>
</protein>
<reference evidence="2 3" key="1">
    <citation type="submission" date="2018-07" db="EMBL/GenBank/DDBJ databases">
        <title>Genome sequencing of Runella.</title>
        <authorList>
            <person name="Baek M.-G."/>
            <person name="Yi H."/>
        </authorList>
    </citation>
    <scope>NUCLEOTIDE SEQUENCE [LARGE SCALE GENOMIC DNA]</scope>
    <source>
        <strain evidence="2 3">HYN0085</strain>
    </source>
</reference>
<name>A0A344TLM5_9BACT</name>
<proteinExistence type="predicted"/>